<keyword evidence="1" id="KW-0472">Membrane</keyword>
<protein>
    <submittedName>
        <fullName evidence="2">Uncharacterized protein</fullName>
    </submittedName>
</protein>
<name>A0A0F9SCT7_9ZZZZ</name>
<dbReference type="AlphaFoldDB" id="A0A0F9SCT7"/>
<feature type="transmembrane region" description="Helical" evidence="1">
    <location>
        <begin position="36"/>
        <end position="56"/>
    </location>
</feature>
<evidence type="ECO:0000256" key="1">
    <source>
        <dbReference type="SAM" id="Phobius"/>
    </source>
</evidence>
<organism evidence="2">
    <name type="scientific">marine sediment metagenome</name>
    <dbReference type="NCBI Taxonomy" id="412755"/>
    <lineage>
        <taxon>unclassified sequences</taxon>
        <taxon>metagenomes</taxon>
        <taxon>ecological metagenomes</taxon>
    </lineage>
</organism>
<gene>
    <name evidence="2" type="ORF">LCGC14_0534950</name>
</gene>
<keyword evidence="1" id="KW-1133">Transmembrane helix</keyword>
<reference evidence="2" key="1">
    <citation type="journal article" date="2015" name="Nature">
        <title>Complex archaea that bridge the gap between prokaryotes and eukaryotes.</title>
        <authorList>
            <person name="Spang A."/>
            <person name="Saw J.H."/>
            <person name="Jorgensen S.L."/>
            <person name="Zaremba-Niedzwiedzka K."/>
            <person name="Martijn J."/>
            <person name="Lind A.E."/>
            <person name="van Eijk R."/>
            <person name="Schleper C."/>
            <person name="Guy L."/>
            <person name="Ettema T.J."/>
        </authorList>
    </citation>
    <scope>NUCLEOTIDE SEQUENCE</scope>
</reference>
<keyword evidence="1" id="KW-0812">Transmembrane</keyword>
<accession>A0A0F9SCT7</accession>
<comment type="caution">
    <text evidence="2">The sequence shown here is derived from an EMBL/GenBank/DDBJ whole genome shotgun (WGS) entry which is preliminary data.</text>
</comment>
<proteinExistence type="predicted"/>
<sequence>MAEAQKFVRALIGIFVGIALIGPVQTFITDANLTGSTALIVGLVPLFVGLGVLVAATKMV</sequence>
<evidence type="ECO:0000313" key="2">
    <source>
        <dbReference type="EMBL" id="KKN60117.1"/>
    </source>
</evidence>
<dbReference type="EMBL" id="LAZR01000704">
    <property type="protein sequence ID" value="KKN60117.1"/>
    <property type="molecule type" value="Genomic_DNA"/>
</dbReference>